<dbReference type="PANTHER" id="PTHR37937">
    <property type="entry name" value="CONJUGATIVE TRANSFER: DNA TRANSPORT"/>
    <property type="match status" value="1"/>
</dbReference>
<evidence type="ECO:0000256" key="5">
    <source>
        <dbReference type="ARBA" id="ARBA00022989"/>
    </source>
</evidence>
<dbReference type="RefSeq" id="WP_055059181.1">
    <property type="nucleotide sequence ID" value="NZ_CZBP01000001.1"/>
</dbReference>
<dbReference type="Proteomes" id="UP000095762">
    <property type="component" value="Unassembled WGS sequence"/>
</dbReference>
<dbReference type="InterPro" id="IPR003688">
    <property type="entry name" value="TraG/VirD4"/>
</dbReference>
<evidence type="ECO:0000256" key="2">
    <source>
        <dbReference type="ARBA" id="ARBA00008806"/>
    </source>
</evidence>
<sequence length="823" mass="92813">MTKKDDMMPVYLVLGGVMFILVLLLAGNLAFYQMYGLDGIQRAFDDMMRFRFHIGFDSVYLKYYGAGASLYVIAALLIYGDNQKFRHDAAGIEGGSAKWTSSYSDYNRKHADPIGKKTCNGPMNMIHSEHVRLSLEDKKTRLNNNVLIVGGAGTGKSRFVMKPNLLQENCSFVITDPSGELLGSLGKEMKNQGYDVRVFNLVNMGFSNCYNPFCYIRDDAGVGILVDTLITNTTPPEKSGGEPFWENSEKALLNACIFYLRDFADKGDQNFPMVLKMIQMAQMDENPGAKGPSSVDDTNLGKLFTGKAYLENGELKEYANTKESELRAKEIKKSQAWKNYETFSLGGVKTLKSILISAAVRLNPFNIPEIANLTGRDNIDLGTIGDHKTILFVIIPQAYSTYNFIVSMMYSQLFDTLYYKAEHTKPTEENPDVEFLRLKYHVRFMMDEFANIGKIPEFPTKISTMRKYNISCTVVLQSLAQIKAMYKDDYETIIGNCDTNILLGTQEQTTADYYSKQLGCATIRKRGESVSTGKKGSGGMNFGPQKRELMTMDEIRTMPPECCLVFVKNVNPFYDKKYPLEKHPRYKYTGDVDSKNMFDITKEKDENGKIIFLNSVSDTYADMSVAPPDEGEETLKAISMPKNIEDTELGNKEEPDNPKVKLAHIMDLDSRQEGRQYKIAQFNEVTKKLNIEVATQKKSGKKEPSICIYVPQVDFNDIPMFTRMAFKKYNAPVLIFTNDLTVSLYTSLIGYYIDKNGILKNVLSSSVKGKEAYLYSEDEEFSIYCIKDVGLESYESIHQSLRMKDNGAGAAAELEDFLNEIGM</sequence>
<comment type="similarity">
    <text evidence="2">Belongs to the VirD4/TraG family.</text>
</comment>
<evidence type="ECO:0000313" key="8">
    <source>
        <dbReference type="EMBL" id="CUP60536.1"/>
    </source>
</evidence>
<dbReference type="PANTHER" id="PTHR37937:SF1">
    <property type="entry name" value="CONJUGATIVE TRANSFER: DNA TRANSPORT"/>
    <property type="match status" value="1"/>
</dbReference>
<name>A0A174PLC4_9FIRM</name>
<feature type="transmembrane region" description="Helical" evidence="7">
    <location>
        <begin position="12"/>
        <end position="32"/>
    </location>
</feature>
<protein>
    <submittedName>
        <fullName evidence="8">Conjugal transfer protein traG</fullName>
    </submittedName>
</protein>
<keyword evidence="3" id="KW-1003">Cell membrane</keyword>
<organism evidence="8 9">
    <name type="scientific">Blautia obeum</name>
    <dbReference type="NCBI Taxonomy" id="40520"/>
    <lineage>
        <taxon>Bacteria</taxon>
        <taxon>Bacillati</taxon>
        <taxon>Bacillota</taxon>
        <taxon>Clostridia</taxon>
        <taxon>Lachnospirales</taxon>
        <taxon>Lachnospiraceae</taxon>
        <taxon>Blautia</taxon>
    </lineage>
</organism>
<dbReference type="InterPro" id="IPR027417">
    <property type="entry name" value="P-loop_NTPase"/>
</dbReference>
<keyword evidence="4 7" id="KW-0812">Transmembrane</keyword>
<dbReference type="EMBL" id="CZBP01000001">
    <property type="protein sequence ID" value="CUP60536.1"/>
    <property type="molecule type" value="Genomic_DNA"/>
</dbReference>
<dbReference type="Pfam" id="PF02534">
    <property type="entry name" value="T4SS-DNA_transf"/>
    <property type="match status" value="1"/>
</dbReference>
<dbReference type="CDD" id="cd01127">
    <property type="entry name" value="TrwB_TraG_TraD_VirD4"/>
    <property type="match status" value="2"/>
</dbReference>
<evidence type="ECO:0000256" key="6">
    <source>
        <dbReference type="ARBA" id="ARBA00023136"/>
    </source>
</evidence>
<comment type="subcellular location">
    <subcellularLocation>
        <location evidence="1">Cell membrane</location>
        <topology evidence="1">Multi-pass membrane protein</topology>
    </subcellularLocation>
</comment>
<evidence type="ECO:0000256" key="1">
    <source>
        <dbReference type="ARBA" id="ARBA00004651"/>
    </source>
</evidence>
<keyword evidence="5 7" id="KW-1133">Transmembrane helix</keyword>
<dbReference type="GO" id="GO:0005886">
    <property type="term" value="C:plasma membrane"/>
    <property type="evidence" value="ECO:0007669"/>
    <property type="project" value="UniProtKB-SubCell"/>
</dbReference>
<feature type="transmembrane region" description="Helical" evidence="7">
    <location>
        <begin position="59"/>
        <end position="79"/>
    </location>
</feature>
<evidence type="ECO:0000313" key="9">
    <source>
        <dbReference type="Proteomes" id="UP000095762"/>
    </source>
</evidence>
<evidence type="ECO:0000256" key="4">
    <source>
        <dbReference type="ARBA" id="ARBA00022692"/>
    </source>
</evidence>
<gene>
    <name evidence="8" type="primary">traG_1</name>
    <name evidence="8" type="ORF">ERS852569_00143</name>
</gene>
<dbReference type="AlphaFoldDB" id="A0A174PLC4"/>
<dbReference type="NCBIfam" id="NF045973">
    <property type="entry name" value="conju_CD1115"/>
    <property type="match status" value="1"/>
</dbReference>
<reference evidence="8 9" key="1">
    <citation type="submission" date="2015-09" db="EMBL/GenBank/DDBJ databases">
        <authorList>
            <consortium name="Pathogen Informatics"/>
        </authorList>
    </citation>
    <scope>NUCLEOTIDE SEQUENCE [LARGE SCALE GENOMIC DNA]</scope>
    <source>
        <strain evidence="8 9">2789STDY5834957</strain>
    </source>
</reference>
<keyword evidence="6 7" id="KW-0472">Membrane</keyword>
<dbReference type="InterPro" id="IPR051539">
    <property type="entry name" value="T4SS-coupling_protein"/>
</dbReference>
<proteinExistence type="inferred from homology"/>
<evidence type="ECO:0000256" key="7">
    <source>
        <dbReference type="SAM" id="Phobius"/>
    </source>
</evidence>
<accession>A0A174PLC4</accession>
<evidence type="ECO:0000256" key="3">
    <source>
        <dbReference type="ARBA" id="ARBA00022475"/>
    </source>
</evidence>
<dbReference type="Gene3D" id="3.40.50.300">
    <property type="entry name" value="P-loop containing nucleotide triphosphate hydrolases"/>
    <property type="match status" value="1"/>
</dbReference>
<dbReference type="SUPFAM" id="SSF52540">
    <property type="entry name" value="P-loop containing nucleoside triphosphate hydrolases"/>
    <property type="match status" value="1"/>
</dbReference>